<dbReference type="NCBIfam" id="TIGR00507">
    <property type="entry name" value="aroE"/>
    <property type="match status" value="1"/>
</dbReference>
<sequence length="286" mass="32074">MSLSTFRKSQKAKNPHYLLFGHPIEHSWSPLMHNLAFDHYDIGAQYYTVDLLNSELNSLASYLNNDFFKGANITVPYKQVIIDYLDYIDRSAKHIGAVNTIVREGYQLVGYNTDYAGFVAPLKDYGWELEGGRAIVFGTGGASRAIVAGLVDIGIEEIFLVSRNPARNTSFPEHEQVEVVSYHQWTSLAEEAALIVNATPLGMHPNVDQSPVRETEKTVLSDCICYDIVYNPLQTTFLKQANSVGAKTINGLEMLIQQGSRSFELWTGHSFPVNKVRDKLHEQITN</sequence>
<dbReference type="Proteomes" id="UP000479132">
    <property type="component" value="Unassembled WGS sequence"/>
</dbReference>
<comment type="function">
    <text evidence="8">Involved in the biosynthesis of the chorismate, which leads to the biosynthesis of aromatic amino acids. Catalyzes the reversible NADPH linked reduction of 3-dehydroshikimate (DHSA) to yield shikimate (SA).</text>
</comment>
<dbReference type="GO" id="GO:0050661">
    <property type="term" value="F:NADP binding"/>
    <property type="evidence" value="ECO:0007669"/>
    <property type="project" value="InterPro"/>
</dbReference>
<dbReference type="InterPro" id="IPR022893">
    <property type="entry name" value="Shikimate_DH_fam"/>
</dbReference>
<dbReference type="InterPro" id="IPR046346">
    <property type="entry name" value="Aminoacid_DH-like_N_sf"/>
</dbReference>
<comment type="subunit">
    <text evidence="8">Homodimer.</text>
</comment>
<feature type="active site" description="Proton acceptor" evidence="8">
    <location>
        <position position="78"/>
    </location>
</feature>
<dbReference type="SUPFAM" id="SSF53223">
    <property type="entry name" value="Aminoacid dehydrogenase-like, N-terminal domain"/>
    <property type="match status" value="1"/>
</dbReference>
<comment type="similarity">
    <text evidence="8">Belongs to the shikimate dehydrogenase family.</text>
</comment>
<feature type="domain" description="Shikimate dehydrogenase substrate binding N-terminal" evidence="9">
    <location>
        <begin position="19"/>
        <end position="101"/>
    </location>
</feature>
<dbReference type="PANTHER" id="PTHR21089:SF1">
    <property type="entry name" value="BIFUNCTIONAL 3-DEHYDROQUINATE DEHYDRATASE_SHIKIMATE DEHYDROGENASE, CHLOROPLASTIC"/>
    <property type="match status" value="1"/>
</dbReference>
<evidence type="ECO:0000256" key="7">
    <source>
        <dbReference type="ARBA" id="ARBA00049442"/>
    </source>
</evidence>
<dbReference type="GO" id="GO:0008652">
    <property type="term" value="P:amino acid biosynthetic process"/>
    <property type="evidence" value="ECO:0007669"/>
    <property type="project" value="UniProtKB-KW"/>
</dbReference>
<dbReference type="UniPathway" id="UPA00053">
    <property type="reaction ID" value="UER00087"/>
</dbReference>
<dbReference type="GO" id="GO:0009073">
    <property type="term" value="P:aromatic amino acid family biosynthetic process"/>
    <property type="evidence" value="ECO:0007669"/>
    <property type="project" value="UniProtKB-KW"/>
</dbReference>
<dbReference type="Gene3D" id="3.40.50.10860">
    <property type="entry name" value="Leucine Dehydrogenase, chain A, domain 1"/>
    <property type="match status" value="1"/>
</dbReference>
<keyword evidence="12" id="KW-1185">Reference proteome</keyword>
<evidence type="ECO:0000259" key="9">
    <source>
        <dbReference type="Pfam" id="PF08501"/>
    </source>
</evidence>
<feature type="binding site" evidence="8">
    <location>
        <position position="230"/>
    </location>
    <ligand>
        <name>shikimate</name>
        <dbReference type="ChEBI" id="CHEBI:36208"/>
    </ligand>
</feature>
<comment type="caution">
    <text evidence="8">Lacks conserved residue(s) required for the propagation of feature annotation.</text>
</comment>
<evidence type="ECO:0000256" key="5">
    <source>
        <dbReference type="ARBA" id="ARBA00023002"/>
    </source>
</evidence>
<evidence type="ECO:0000256" key="1">
    <source>
        <dbReference type="ARBA" id="ARBA00004871"/>
    </source>
</evidence>
<feature type="binding site" evidence="8">
    <location>
        <position position="74"/>
    </location>
    <ligand>
        <name>shikimate</name>
        <dbReference type="ChEBI" id="CHEBI:36208"/>
    </ligand>
</feature>
<keyword evidence="3 8" id="KW-0028">Amino-acid biosynthesis</keyword>
<comment type="catalytic activity">
    <reaction evidence="7 8">
        <text>shikimate + NADP(+) = 3-dehydroshikimate + NADPH + H(+)</text>
        <dbReference type="Rhea" id="RHEA:17737"/>
        <dbReference type="ChEBI" id="CHEBI:15378"/>
        <dbReference type="ChEBI" id="CHEBI:16630"/>
        <dbReference type="ChEBI" id="CHEBI:36208"/>
        <dbReference type="ChEBI" id="CHEBI:57783"/>
        <dbReference type="ChEBI" id="CHEBI:58349"/>
        <dbReference type="EC" id="1.1.1.25"/>
    </reaction>
</comment>
<evidence type="ECO:0000256" key="8">
    <source>
        <dbReference type="HAMAP-Rule" id="MF_00222"/>
    </source>
</evidence>
<dbReference type="GO" id="GO:0009423">
    <property type="term" value="P:chorismate biosynthetic process"/>
    <property type="evidence" value="ECO:0007669"/>
    <property type="project" value="UniProtKB-UniRule"/>
</dbReference>
<protein>
    <recommendedName>
        <fullName evidence="2 8">Shikimate dehydrogenase (NADP(+))</fullName>
        <shortName evidence="8">SDH</shortName>
        <ecNumber evidence="2 8">1.1.1.25</ecNumber>
    </recommendedName>
</protein>
<dbReference type="GO" id="GO:0004764">
    <property type="term" value="F:shikimate 3-dehydrogenase (NADP+) activity"/>
    <property type="evidence" value="ECO:0007669"/>
    <property type="project" value="UniProtKB-UniRule"/>
</dbReference>
<keyword evidence="4 8" id="KW-0521">NADP</keyword>
<dbReference type="EC" id="1.1.1.25" evidence="2 8"/>
<dbReference type="InterPro" id="IPR013708">
    <property type="entry name" value="Shikimate_DH-bd_N"/>
</dbReference>
<dbReference type="Pfam" id="PF18317">
    <property type="entry name" value="SDH_C"/>
    <property type="match status" value="1"/>
</dbReference>
<evidence type="ECO:0000256" key="3">
    <source>
        <dbReference type="ARBA" id="ARBA00022605"/>
    </source>
</evidence>
<dbReference type="AlphaFoldDB" id="A0A6M1SZ70"/>
<dbReference type="CDD" id="cd01065">
    <property type="entry name" value="NAD_bind_Shikimate_DH"/>
    <property type="match status" value="1"/>
</dbReference>
<accession>A0A6M1SZ70</accession>
<dbReference type="PANTHER" id="PTHR21089">
    <property type="entry name" value="SHIKIMATE DEHYDROGENASE"/>
    <property type="match status" value="1"/>
</dbReference>
<feature type="binding site" evidence="8">
    <location>
        <position position="258"/>
    </location>
    <ligand>
        <name>shikimate</name>
        <dbReference type="ChEBI" id="CHEBI:36208"/>
    </ligand>
</feature>
<name>A0A6M1SZ70_9BACT</name>
<evidence type="ECO:0000259" key="10">
    <source>
        <dbReference type="Pfam" id="PF18317"/>
    </source>
</evidence>
<reference evidence="11 12" key="1">
    <citation type="submission" date="2020-02" db="EMBL/GenBank/DDBJ databases">
        <title>Aliifodinibius halophilus 2W32, complete genome.</title>
        <authorList>
            <person name="Li Y."/>
            <person name="Wu S."/>
        </authorList>
    </citation>
    <scope>NUCLEOTIDE SEQUENCE [LARGE SCALE GENOMIC DNA]</scope>
    <source>
        <strain evidence="11 12">2W32</strain>
    </source>
</reference>
<dbReference type="InterPro" id="IPR041121">
    <property type="entry name" value="SDH_C"/>
</dbReference>
<gene>
    <name evidence="8 11" type="primary">aroE</name>
    <name evidence="11" type="ORF">G3569_01220</name>
</gene>
<organism evidence="11 12">
    <name type="scientific">Fodinibius halophilus</name>
    <dbReference type="NCBI Taxonomy" id="1736908"/>
    <lineage>
        <taxon>Bacteria</taxon>
        <taxon>Pseudomonadati</taxon>
        <taxon>Balneolota</taxon>
        <taxon>Balneolia</taxon>
        <taxon>Balneolales</taxon>
        <taxon>Balneolaceae</taxon>
        <taxon>Fodinibius</taxon>
    </lineage>
</organism>
<feature type="binding site" evidence="8">
    <location>
        <position position="99"/>
    </location>
    <ligand>
        <name>shikimate</name>
        <dbReference type="ChEBI" id="CHEBI:36208"/>
    </ligand>
</feature>
<feature type="domain" description="SDH C-terminal" evidence="10">
    <location>
        <begin position="251"/>
        <end position="280"/>
    </location>
</feature>
<dbReference type="GO" id="GO:0005829">
    <property type="term" value="C:cytosol"/>
    <property type="evidence" value="ECO:0007669"/>
    <property type="project" value="TreeGrafter"/>
</dbReference>
<dbReference type="InterPro" id="IPR011342">
    <property type="entry name" value="Shikimate_DH"/>
</dbReference>
<dbReference type="InterPro" id="IPR036291">
    <property type="entry name" value="NAD(P)-bd_dom_sf"/>
</dbReference>
<evidence type="ECO:0000313" key="12">
    <source>
        <dbReference type="Proteomes" id="UP000479132"/>
    </source>
</evidence>
<proteinExistence type="inferred from homology"/>
<feature type="binding site" evidence="8">
    <location>
        <position position="114"/>
    </location>
    <ligand>
        <name>shikimate</name>
        <dbReference type="ChEBI" id="CHEBI:36208"/>
    </ligand>
</feature>
<comment type="pathway">
    <text evidence="1 8">Metabolic intermediate biosynthesis; chorismate biosynthesis; chorismate from D-erythrose 4-phosphate and phosphoenolpyruvate: step 4/7.</text>
</comment>
<dbReference type="SUPFAM" id="SSF51735">
    <property type="entry name" value="NAD(P)-binding Rossmann-fold domains"/>
    <property type="match status" value="1"/>
</dbReference>
<keyword evidence="5 8" id="KW-0560">Oxidoreductase</keyword>
<evidence type="ECO:0000256" key="4">
    <source>
        <dbReference type="ARBA" id="ARBA00022857"/>
    </source>
</evidence>
<evidence type="ECO:0000256" key="2">
    <source>
        <dbReference type="ARBA" id="ARBA00012962"/>
    </source>
</evidence>
<feature type="binding site" evidence="8">
    <location>
        <position position="228"/>
    </location>
    <ligand>
        <name>NADP(+)</name>
        <dbReference type="ChEBI" id="CHEBI:58349"/>
    </ligand>
</feature>
<dbReference type="Pfam" id="PF08501">
    <property type="entry name" value="Shikimate_dh_N"/>
    <property type="match status" value="1"/>
</dbReference>
<evidence type="ECO:0000256" key="6">
    <source>
        <dbReference type="ARBA" id="ARBA00023141"/>
    </source>
</evidence>
<dbReference type="GO" id="GO:0019632">
    <property type="term" value="P:shikimate metabolic process"/>
    <property type="evidence" value="ECO:0007669"/>
    <property type="project" value="InterPro"/>
</dbReference>
<evidence type="ECO:0000313" key="11">
    <source>
        <dbReference type="EMBL" id="NGP86957.1"/>
    </source>
</evidence>
<comment type="caution">
    <text evidence="11">The sequence shown here is derived from an EMBL/GenBank/DDBJ whole genome shotgun (WGS) entry which is preliminary data.</text>
</comment>
<feature type="binding site" evidence="8">
    <location>
        <begin position="27"/>
        <end position="29"/>
    </location>
    <ligand>
        <name>shikimate</name>
        <dbReference type="ChEBI" id="CHEBI:36208"/>
    </ligand>
</feature>
<feature type="binding site" evidence="8">
    <location>
        <position position="251"/>
    </location>
    <ligand>
        <name>NADP(+)</name>
        <dbReference type="ChEBI" id="CHEBI:58349"/>
    </ligand>
</feature>
<keyword evidence="6 8" id="KW-0057">Aromatic amino acid biosynthesis</keyword>
<dbReference type="RefSeq" id="WP_165265249.1">
    <property type="nucleotide sequence ID" value="NZ_JAALLS010000001.1"/>
</dbReference>
<dbReference type="EMBL" id="JAALLS010000001">
    <property type="protein sequence ID" value="NGP86957.1"/>
    <property type="molecule type" value="Genomic_DNA"/>
</dbReference>
<dbReference type="Gene3D" id="3.40.50.720">
    <property type="entry name" value="NAD(P)-binding Rossmann-like Domain"/>
    <property type="match status" value="1"/>
</dbReference>
<dbReference type="HAMAP" id="MF_00222">
    <property type="entry name" value="Shikimate_DH_AroE"/>
    <property type="match status" value="1"/>
</dbReference>